<dbReference type="AlphaFoldDB" id="A0A0D3KY74"/>
<name>A0A0D3KY74_EMIH1</name>
<proteinExistence type="predicted"/>
<reference evidence="4" key="1">
    <citation type="journal article" date="2013" name="Nature">
        <title>Pan genome of the phytoplankton Emiliania underpins its global distribution.</title>
        <authorList>
            <person name="Read B.A."/>
            <person name="Kegel J."/>
            <person name="Klute M.J."/>
            <person name="Kuo A."/>
            <person name="Lefebvre S.C."/>
            <person name="Maumus F."/>
            <person name="Mayer C."/>
            <person name="Miller J."/>
            <person name="Monier A."/>
            <person name="Salamov A."/>
            <person name="Young J."/>
            <person name="Aguilar M."/>
            <person name="Claverie J.M."/>
            <person name="Frickenhaus S."/>
            <person name="Gonzalez K."/>
            <person name="Herman E.K."/>
            <person name="Lin Y.C."/>
            <person name="Napier J."/>
            <person name="Ogata H."/>
            <person name="Sarno A.F."/>
            <person name="Shmutz J."/>
            <person name="Schroeder D."/>
            <person name="de Vargas C."/>
            <person name="Verret F."/>
            <person name="von Dassow P."/>
            <person name="Valentin K."/>
            <person name="Van de Peer Y."/>
            <person name="Wheeler G."/>
            <person name="Dacks J.B."/>
            <person name="Delwiche C.F."/>
            <person name="Dyhrman S.T."/>
            <person name="Glockner G."/>
            <person name="John U."/>
            <person name="Richards T."/>
            <person name="Worden A.Z."/>
            <person name="Zhang X."/>
            <person name="Grigoriev I.V."/>
            <person name="Allen A.E."/>
            <person name="Bidle K."/>
            <person name="Borodovsky M."/>
            <person name="Bowler C."/>
            <person name="Brownlee C."/>
            <person name="Cock J.M."/>
            <person name="Elias M."/>
            <person name="Gladyshev V.N."/>
            <person name="Groth M."/>
            <person name="Guda C."/>
            <person name="Hadaegh A."/>
            <person name="Iglesias-Rodriguez M.D."/>
            <person name="Jenkins J."/>
            <person name="Jones B.M."/>
            <person name="Lawson T."/>
            <person name="Leese F."/>
            <person name="Lindquist E."/>
            <person name="Lobanov A."/>
            <person name="Lomsadze A."/>
            <person name="Malik S.B."/>
            <person name="Marsh M.E."/>
            <person name="Mackinder L."/>
            <person name="Mock T."/>
            <person name="Mueller-Roeber B."/>
            <person name="Pagarete A."/>
            <person name="Parker M."/>
            <person name="Probert I."/>
            <person name="Quesneville H."/>
            <person name="Raines C."/>
            <person name="Rensing S.A."/>
            <person name="Riano-Pachon D.M."/>
            <person name="Richier S."/>
            <person name="Rokitta S."/>
            <person name="Shiraiwa Y."/>
            <person name="Soanes D.M."/>
            <person name="van der Giezen M."/>
            <person name="Wahlund T.M."/>
            <person name="Williams B."/>
            <person name="Wilson W."/>
            <person name="Wolfe G."/>
            <person name="Wurch L.L."/>
        </authorList>
    </citation>
    <scope>NUCLEOTIDE SEQUENCE</scope>
</reference>
<feature type="domain" description="Methyltransferase FkbM" evidence="2">
    <location>
        <begin position="255"/>
        <end position="332"/>
    </location>
</feature>
<dbReference type="GeneID" id="17285980"/>
<dbReference type="Pfam" id="PF05050">
    <property type="entry name" value="Methyltransf_21"/>
    <property type="match status" value="1"/>
</dbReference>
<protein>
    <recommendedName>
        <fullName evidence="2">Methyltransferase FkbM domain-containing protein</fullName>
    </recommendedName>
</protein>
<dbReference type="Proteomes" id="UP000013827">
    <property type="component" value="Unassembled WGS sequence"/>
</dbReference>
<organism evidence="3 4">
    <name type="scientific">Emiliania huxleyi (strain CCMP1516)</name>
    <dbReference type="NCBI Taxonomy" id="280463"/>
    <lineage>
        <taxon>Eukaryota</taxon>
        <taxon>Haptista</taxon>
        <taxon>Haptophyta</taxon>
        <taxon>Prymnesiophyceae</taxon>
        <taxon>Isochrysidales</taxon>
        <taxon>Noelaerhabdaceae</taxon>
        <taxon>Emiliania</taxon>
    </lineage>
</organism>
<evidence type="ECO:0000256" key="1">
    <source>
        <dbReference type="SAM" id="MobiDB-lite"/>
    </source>
</evidence>
<dbReference type="HOGENOM" id="CLU_795528_0_0_1"/>
<reference evidence="3" key="2">
    <citation type="submission" date="2024-10" db="UniProtKB">
        <authorList>
            <consortium name="EnsemblProtists"/>
        </authorList>
    </citation>
    <scope>IDENTIFICATION</scope>
</reference>
<dbReference type="Gene3D" id="3.40.50.150">
    <property type="entry name" value="Vaccinia Virus protein VP39"/>
    <property type="match status" value="1"/>
</dbReference>
<evidence type="ECO:0000313" key="4">
    <source>
        <dbReference type="Proteomes" id="UP000013827"/>
    </source>
</evidence>
<dbReference type="PaxDb" id="2903-EOD40709"/>
<dbReference type="EnsemblProtists" id="EOD40709">
    <property type="protein sequence ID" value="EOD40709"/>
    <property type="gene ID" value="EMIHUDRAFT_222458"/>
</dbReference>
<accession>A0A0D3KY74</accession>
<evidence type="ECO:0000259" key="2">
    <source>
        <dbReference type="Pfam" id="PF05050"/>
    </source>
</evidence>
<feature type="region of interest" description="Disordered" evidence="1">
    <location>
        <begin position="1"/>
        <end position="22"/>
    </location>
</feature>
<dbReference type="KEGG" id="ehx:EMIHUDRAFT_222458"/>
<dbReference type="InterPro" id="IPR029063">
    <property type="entry name" value="SAM-dependent_MTases_sf"/>
</dbReference>
<dbReference type="InterPro" id="IPR006342">
    <property type="entry name" value="FkbM_mtfrase"/>
</dbReference>
<evidence type="ECO:0000313" key="3">
    <source>
        <dbReference type="EnsemblProtists" id="EOD40709"/>
    </source>
</evidence>
<keyword evidence="4" id="KW-1185">Reference proteome</keyword>
<dbReference type="RefSeq" id="XP_005793138.1">
    <property type="nucleotide sequence ID" value="XM_005793081.1"/>
</dbReference>
<sequence>MLAAQAKRIHTRQNGVSERKDARRMPHAWLRVNTTLNHADLARLVPGIQPATDEEWLQRHHTVLQLKKTVASHHAPLSANQQRSTEQWIRTLDPSHATLVQIGANLHQSTSYANSDPGPQCVALGWRALLLEPAPPIFARLRAKYSNRTRYRRVRTVNAAVCDQCGSEPVPFWHVDTSNATGNWGSLHADARSVTNGEHVRLEAIDTFISEISSLSASHLVQFQRLYTTQRGPCALCGQLLAGRAYDASCSSRVIRDNMRSTTVRCYCMRQELPWEHVSLLTIDAEGHDYSVLSQYPFASSPVQRVVFEATHMRNVDFDRAAALLDSHGFVFLKGGYKAGDNVWHHPGR</sequence>